<evidence type="ECO:0000313" key="2">
    <source>
        <dbReference type="Proteomes" id="UP000015103"/>
    </source>
</evidence>
<dbReference type="AlphaFoldDB" id="T1I6H8"/>
<dbReference type="eggNOG" id="KOG1272">
    <property type="taxonomic scope" value="Eukaryota"/>
</dbReference>
<dbReference type="HOGENOM" id="CLU_080320_0_0_1"/>
<dbReference type="GO" id="GO:0032040">
    <property type="term" value="C:small-subunit processome"/>
    <property type="evidence" value="ECO:0007669"/>
    <property type="project" value="TreeGrafter"/>
</dbReference>
<organism evidence="1 2">
    <name type="scientific">Rhodnius prolixus</name>
    <name type="common">Triatomid bug</name>
    <dbReference type="NCBI Taxonomy" id="13249"/>
    <lineage>
        <taxon>Eukaryota</taxon>
        <taxon>Metazoa</taxon>
        <taxon>Ecdysozoa</taxon>
        <taxon>Arthropoda</taxon>
        <taxon>Hexapoda</taxon>
        <taxon>Insecta</taxon>
        <taxon>Pterygota</taxon>
        <taxon>Neoptera</taxon>
        <taxon>Paraneoptera</taxon>
        <taxon>Hemiptera</taxon>
        <taxon>Heteroptera</taxon>
        <taxon>Panheteroptera</taxon>
        <taxon>Cimicomorpha</taxon>
        <taxon>Reduviidae</taxon>
        <taxon>Triatominae</taxon>
        <taxon>Rhodnius</taxon>
    </lineage>
</organism>
<accession>T1I6H8</accession>
<dbReference type="InterPro" id="IPR036322">
    <property type="entry name" value="WD40_repeat_dom_sf"/>
</dbReference>
<sequence>MAGVDLNQSYISGHQSKKNKLVSTRKKTKKFDLTVPKRLLEKYSRGNGIRKYLLLGSTEHKKKLIRKEKIIQWSEKQAARSEILLTEQAGYLVPDEGEDTKHCSQKEIAKHVDITSATKHFSLDLSFGPYRIDYTRNGRHLLIGGRKGHIAAIDWLTKNLHCEINVMEEVYDLQWLHIETMFAVAQKNWVFIYDNQGVELHCLKQLNKVLQMTFLPHHFLLSTVNEDGWIKWLDISIGKLISEFHSKCGRIAVMSQNPYNAVVCLGHSK</sequence>
<dbReference type="InParanoid" id="T1I6H8"/>
<dbReference type="VEuPathDB" id="VectorBase:RPRC011899"/>
<dbReference type="EnsemblMetazoa" id="RPRC011899-RA">
    <property type="protein sequence ID" value="RPRC011899-PA"/>
    <property type="gene ID" value="RPRC011899"/>
</dbReference>
<dbReference type="OMA" id="MEILMTE"/>
<dbReference type="SUPFAM" id="SSF50978">
    <property type="entry name" value="WD40 repeat-like"/>
    <property type="match status" value="1"/>
</dbReference>
<dbReference type="GO" id="GO:0030686">
    <property type="term" value="C:90S preribosome"/>
    <property type="evidence" value="ECO:0007669"/>
    <property type="project" value="TreeGrafter"/>
</dbReference>
<name>T1I6H8_RHOPR</name>
<dbReference type="EMBL" id="ACPB03003548">
    <property type="status" value="NOT_ANNOTATED_CDS"/>
    <property type="molecule type" value="Genomic_DNA"/>
</dbReference>
<proteinExistence type="predicted"/>
<protein>
    <submittedName>
        <fullName evidence="1">Uncharacterized protein</fullName>
    </submittedName>
</protein>
<reference evidence="1" key="1">
    <citation type="submission" date="2015-05" db="UniProtKB">
        <authorList>
            <consortium name="EnsemblMetazoa"/>
        </authorList>
    </citation>
    <scope>IDENTIFICATION</scope>
</reference>
<dbReference type="STRING" id="13249.T1I6H8"/>
<dbReference type="InterPro" id="IPR040315">
    <property type="entry name" value="WDR46/Utp7"/>
</dbReference>
<dbReference type="Gene3D" id="2.130.10.10">
    <property type="entry name" value="YVTN repeat-like/Quinoprotein amine dehydrogenase"/>
    <property type="match status" value="1"/>
</dbReference>
<dbReference type="PANTHER" id="PTHR14085">
    <property type="entry name" value="WD-REPEAT PROTEIN BING4"/>
    <property type="match status" value="1"/>
</dbReference>
<dbReference type="InterPro" id="IPR015943">
    <property type="entry name" value="WD40/YVTN_repeat-like_dom_sf"/>
</dbReference>
<evidence type="ECO:0000313" key="1">
    <source>
        <dbReference type="EnsemblMetazoa" id="RPRC011899-PA"/>
    </source>
</evidence>
<keyword evidence="2" id="KW-1185">Reference proteome</keyword>
<dbReference type="Proteomes" id="UP000015103">
    <property type="component" value="Unassembled WGS sequence"/>
</dbReference>
<dbReference type="GO" id="GO:0000462">
    <property type="term" value="P:maturation of SSU-rRNA from tricistronic rRNA transcript (SSU-rRNA, 5.8S rRNA, LSU-rRNA)"/>
    <property type="evidence" value="ECO:0007669"/>
    <property type="project" value="TreeGrafter"/>
</dbReference>
<dbReference type="PANTHER" id="PTHR14085:SF3">
    <property type="entry name" value="WD REPEAT-CONTAINING PROTEIN 46"/>
    <property type="match status" value="1"/>
</dbReference>